<keyword evidence="6" id="KW-1185">Reference proteome</keyword>
<dbReference type="SUPFAM" id="SSF52058">
    <property type="entry name" value="L domain-like"/>
    <property type="match status" value="2"/>
</dbReference>
<evidence type="ECO:0000313" key="5">
    <source>
        <dbReference type="EMBL" id="KHN86275.1"/>
    </source>
</evidence>
<keyword evidence="4" id="KW-1133">Transmembrane helix</keyword>
<evidence type="ECO:0000256" key="1">
    <source>
        <dbReference type="ARBA" id="ARBA00022614"/>
    </source>
</evidence>
<organism evidence="5 6">
    <name type="scientific">Toxocara canis</name>
    <name type="common">Canine roundworm</name>
    <dbReference type="NCBI Taxonomy" id="6265"/>
    <lineage>
        <taxon>Eukaryota</taxon>
        <taxon>Metazoa</taxon>
        <taxon>Ecdysozoa</taxon>
        <taxon>Nematoda</taxon>
        <taxon>Chromadorea</taxon>
        <taxon>Rhabditida</taxon>
        <taxon>Spirurina</taxon>
        <taxon>Ascaridomorpha</taxon>
        <taxon>Ascaridoidea</taxon>
        <taxon>Toxocaridae</taxon>
        <taxon>Toxocara</taxon>
    </lineage>
</organism>
<dbReference type="GO" id="GO:0005615">
    <property type="term" value="C:extracellular space"/>
    <property type="evidence" value="ECO:0007669"/>
    <property type="project" value="TreeGrafter"/>
</dbReference>
<sequence>MPQIQKPTFCLVKGLFKQYIVPQIQRPTICSIREIFKEYLKCKKFQEACRCFIDSSASSRESRSSLRDSDDVWLGCTRQKMPQVFSALNALNETMVSKLWIWDSLINIIPADMFAQVRPRVLSIEHSGLSVFRAGAFSNIGQRLKVLQLRNNILKGIEPMMFKDLDRLEVLDLGGNKIAQITIGQLDRLKDLETLILSDNQLSFLEDGAFQALGNLRTLNLANNKLTNISRGTFRGLNNLETLNLQSNNIGSVDWSAFAHMKNLRTLDIGNNHITRVELHGLHSLEKLFINNNSIQSLKNVSLRDLLNLSALSLDRNSITQIGYGDLHSLAESARGTFRGLNNLETLNLQSNNIGSVDWSAFAHMKNLRTLDIGNNHITRVELHGLHSLEKLFINNNSIQSLKNVSLRDLLNLSALSLDRNSITQIGYGDLHSLAESARLSSFTLAANKIIKIEPRALEPIHQIKTLSLENNQLTSLSSNDGNGNVSFLRPLRKVKNLFLSSNNIQQIEENDLSSLTSLKTLAIDHNEIEKIHSRAFAGLPLTRIYLNHNRLFYLPKGTFDSFSMDTLDVVDVSDNAWQCICGEEWLADWLAAIGDRNIADGSMGCVGSRVCTGRLNEEEQHSVWITVVASVLAIVSLLILVAITFLYLEDGKRLDQLTSPLRRVPSDLLQLIPNSGSSISLPHETGVEPLIAAELTQKQPLSSSLRNSAIKKTTTNGSNIKKSPLILASNPNELSTGSAVEKKRLALNEDLVNGRGAIRRRSTRSSLTKLLPVGIVRSQIGEFPLDILLACSGPNVSSRQFVT</sequence>
<accession>A0A0B2VZ88</accession>
<gene>
    <name evidence="5" type="primary">Igfals</name>
    <name evidence="5" type="ORF">Tcan_13152</name>
</gene>
<dbReference type="PANTHER" id="PTHR24373">
    <property type="entry name" value="SLIT RELATED LEUCINE-RICH REPEAT NEURONAL PROTEIN"/>
    <property type="match status" value="1"/>
</dbReference>
<dbReference type="InterPro" id="IPR050328">
    <property type="entry name" value="Dev_Immune_Receptor"/>
</dbReference>
<dbReference type="PROSITE" id="PS51450">
    <property type="entry name" value="LRR"/>
    <property type="match status" value="6"/>
</dbReference>
<name>A0A0B2VZ88_TOXCA</name>
<dbReference type="Proteomes" id="UP000031036">
    <property type="component" value="Unassembled WGS sequence"/>
</dbReference>
<keyword evidence="1" id="KW-0433">Leucine-rich repeat</keyword>
<keyword evidence="4" id="KW-0812">Transmembrane</keyword>
<dbReference type="Pfam" id="PF00560">
    <property type="entry name" value="LRR_1"/>
    <property type="match status" value="1"/>
</dbReference>
<dbReference type="OrthoDB" id="676979at2759"/>
<dbReference type="OMA" id="SKLWIWD"/>
<dbReference type="AlphaFoldDB" id="A0A0B2VZ88"/>
<dbReference type="Gene3D" id="3.80.10.10">
    <property type="entry name" value="Ribonuclease Inhibitor"/>
    <property type="match status" value="4"/>
</dbReference>
<dbReference type="SMART" id="SM00365">
    <property type="entry name" value="LRR_SD22"/>
    <property type="match status" value="11"/>
</dbReference>
<dbReference type="InterPro" id="IPR032675">
    <property type="entry name" value="LRR_dom_sf"/>
</dbReference>
<comment type="caution">
    <text evidence="5">The sequence shown here is derived from an EMBL/GenBank/DDBJ whole genome shotgun (WGS) entry which is preliminary data.</text>
</comment>
<proteinExistence type="predicted"/>
<keyword evidence="2" id="KW-0732">Signal</keyword>
<dbReference type="PANTHER" id="PTHR24373:SF385">
    <property type="entry name" value="GH01279P-RELATED"/>
    <property type="match status" value="1"/>
</dbReference>
<feature type="transmembrane region" description="Helical" evidence="4">
    <location>
        <begin position="624"/>
        <end position="649"/>
    </location>
</feature>
<dbReference type="InterPro" id="IPR003591">
    <property type="entry name" value="Leu-rich_rpt_typical-subtyp"/>
</dbReference>
<dbReference type="SMART" id="SM00369">
    <property type="entry name" value="LRR_TYP"/>
    <property type="match status" value="15"/>
</dbReference>
<dbReference type="InterPro" id="IPR001611">
    <property type="entry name" value="Leu-rich_rpt"/>
</dbReference>
<dbReference type="GO" id="GO:0031012">
    <property type="term" value="C:extracellular matrix"/>
    <property type="evidence" value="ECO:0007669"/>
    <property type="project" value="TreeGrafter"/>
</dbReference>
<dbReference type="STRING" id="6265.A0A0B2VZ88"/>
<evidence type="ECO:0000313" key="6">
    <source>
        <dbReference type="Proteomes" id="UP000031036"/>
    </source>
</evidence>
<evidence type="ECO:0000256" key="2">
    <source>
        <dbReference type="ARBA" id="ARBA00022729"/>
    </source>
</evidence>
<keyword evidence="3" id="KW-0677">Repeat</keyword>
<keyword evidence="4" id="KW-0472">Membrane</keyword>
<evidence type="ECO:0000256" key="4">
    <source>
        <dbReference type="SAM" id="Phobius"/>
    </source>
</evidence>
<dbReference type="Pfam" id="PF13855">
    <property type="entry name" value="LRR_8"/>
    <property type="match status" value="4"/>
</dbReference>
<evidence type="ECO:0000256" key="3">
    <source>
        <dbReference type="ARBA" id="ARBA00022737"/>
    </source>
</evidence>
<dbReference type="FunFam" id="3.80.10.10:FF:001164">
    <property type="entry name" value="GH01279p"/>
    <property type="match status" value="1"/>
</dbReference>
<protein>
    <submittedName>
        <fullName evidence="5">Insulin-like growth factor-binding protein complex acid labile subunit</fullName>
    </submittedName>
</protein>
<reference evidence="5 6" key="1">
    <citation type="submission" date="2014-11" db="EMBL/GenBank/DDBJ databases">
        <title>Genetic blueprint of the zoonotic pathogen Toxocara canis.</title>
        <authorList>
            <person name="Zhu X.-Q."/>
            <person name="Korhonen P.K."/>
            <person name="Cai H."/>
            <person name="Young N.D."/>
            <person name="Nejsum P."/>
            <person name="von Samson-Himmelstjerna G."/>
            <person name="Boag P.R."/>
            <person name="Tan P."/>
            <person name="Li Q."/>
            <person name="Min J."/>
            <person name="Yang Y."/>
            <person name="Wang X."/>
            <person name="Fang X."/>
            <person name="Hall R.S."/>
            <person name="Hofmann A."/>
            <person name="Sternberg P.W."/>
            <person name="Jex A.R."/>
            <person name="Gasser R.B."/>
        </authorList>
    </citation>
    <scope>NUCLEOTIDE SEQUENCE [LARGE SCALE GENOMIC DNA]</scope>
    <source>
        <strain evidence="5">PN_DK_2014</strain>
    </source>
</reference>
<dbReference type="EMBL" id="JPKZ01000635">
    <property type="protein sequence ID" value="KHN86275.1"/>
    <property type="molecule type" value="Genomic_DNA"/>
</dbReference>